<sequence length="87" mass="9312">MPGPMSFRKRAVGSTDKDARPVLQTVGKNQVAEAVNGAVVAVAEVEVEAKETRSQHRETEDQLTTQAPPPTPPKSLAITASLDLHRP</sequence>
<name>A0A0C2IS24_9PEZI</name>
<dbReference type="Proteomes" id="UP000031575">
    <property type="component" value="Unassembled WGS sequence"/>
</dbReference>
<dbReference type="AlphaFoldDB" id="A0A0C2IS24"/>
<feature type="region of interest" description="Disordered" evidence="1">
    <location>
        <begin position="1"/>
        <end position="21"/>
    </location>
</feature>
<organism evidence="2 3">
    <name type="scientific">Sporothrix brasiliensis 5110</name>
    <dbReference type="NCBI Taxonomy" id="1398154"/>
    <lineage>
        <taxon>Eukaryota</taxon>
        <taxon>Fungi</taxon>
        <taxon>Dikarya</taxon>
        <taxon>Ascomycota</taxon>
        <taxon>Pezizomycotina</taxon>
        <taxon>Sordariomycetes</taxon>
        <taxon>Sordariomycetidae</taxon>
        <taxon>Ophiostomatales</taxon>
        <taxon>Ophiostomataceae</taxon>
        <taxon>Sporothrix</taxon>
    </lineage>
</organism>
<dbReference type="EMBL" id="AWTV01000007">
    <property type="protein sequence ID" value="KIH91836.1"/>
    <property type="molecule type" value="Genomic_DNA"/>
</dbReference>
<evidence type="ECO:0000313" key="2">
    <source>
        <dbReference type="EMBL" id="KIH91836.1"/>
    </source>
</evidence>
<keyword evidence="3" id="KW-1185">Reference proteome</keyword>
<reference evidence="2 3" key="1">
    <citation type="journal article" date="2014" name="BMC Genomics">
        <title>Comparative genomics of the major fungal agents of human and animal Sporotrichosis: Sporothrix schenckii and Sporothrix brasiliensis.</title>
        <authorList>
            <person name="Teixeira M.M."/>
            <person name="de Almeida L.G."/>
            <person name="Kubitschek-Barreira P."/>
            <person name="Alves F.L."/>
            <person name="Kioshima E.S."/>
            <person name="Abadio A.K."/>
            <person name="Fernandes L."/>
            <person name="Derengowski L.S."/>
            <person name="Ferreira K.S."/>
            <person name="Souza R.C."/>
            <person name="Ruiz J.C."/>
            <person name="de Andrade N.C."/>
            <person name="Paes H.C."/>
            <person name="Nicola A.M."/>
            <person name="Albuquerque P."/>
            <person name="Gerber A.L."/>
            <person name="Martins V.P."/>
            <person name="Peconick L.D."/>
            <person name="Neto A.V."/>
            <person name="Chaucanez C.B."/>
            <person name="Silva P.A."/>
            <person name="Cunha O.L."/>
            <person name="de Oliveira F.F."/>
            <person name="dos Santos T.C."/>
            <person name="Barros A.L."/>
            <person name="Soares M.A."/>
            <person name="de Oliveira L.M."/>
            <person name="Marini M.M."/>
            <person name="Villalobos-Duno H."/>
            <person name="Cunha M.M."/>
            <person name="de Hoog S."/>
            <person name="da Silveira J.F."/>
            <person name="Henrissat B."/>
            <person name="Nino-Vega G.A."/>
            <person name="Cisalpino P.S."/>
            <person name="Mora-Montes H.M."/>
            <person name="Almeida S.R."/>
            <person name="Stajich J.E."/>
            <person name="Lopes-Bezerra L.M."/>
            <person name="Vasconcelos A.T."/>
            <person name="Felipe M.S."/>
        </authorList>
    </citation>
    <scope>NUCLEOTIDE SEQUENCE [LARGE SCALE GENOMIC DNA]</scope>
    <source>
        <strain evidence="2 3">5110</strain>
    </source>
</reference>
<gene>
    <name evidence="2" type="ORF">SPBR_02095</name>
</gene>
<dbReference type="HOGENOM" id="CLU_2484797_0_0_1"/>
<dbReference type="GeneID" id="63675325"/>
<feature type="compositionally biased region" description="Basic and acidic residues" evidence="1">
    <location>
        <begin position="48"/>
        <end position="60"/>
    </location>
</feature>
<dbReference type="VEuPathDB" id="FungiDB:SPBR_02095"/>
<protein>
    <submittedName>
        <fullName evidence="2">Uncharacterized protein</fullName>
    </submittedName>
</protein>
<accession>A0A0C2IS24</accession>
<evidence type="ECO:0000256" key="1">
    <source>
        <dbReference type="SAM" id="MobiDB-lite"/>
    </source>
</evidence>
<dbReference type="RefSeq" id="XP_040619846.1">
    <property type="nucleotide sequence ID" value="XM_040760404.1"/>
</dbReference>
<evidence type="ECO:0000313" key="3">
    <source>
        <dbReference type="Proteomes" id="UP000031575"/>
    </source>
</evidence>
<proteinExistence type="predicted"/>
<comment type="caution">
    <text evidence="2">The sequence shown here is derived from an EMBL/GenBank/DDBJ whole genome shotgun (WGS) entry which is preliminary data.</text>
</comment>
<feature type="region of interest" description="Disordered" evidence="1">
    <location>
        <begin position="48"/>
        <end position="87"/>
    </location>
</feature>